<gene>
    <name evidence="1" type="ORF">CHS0354_009895</name>
</gene>
<comment type="caution">
    <text evidence="1">The sequence shown here is derived from an EMBL/GenBank/DDBJ whole genome shotgun (WGS) entry which is preliminary data.</text>
</comment>
<organism evidence="1 2">
    <name type="scientific">Potamilus streckersoni</name>
    <dbReference type="NCBI Taxonomy" id="2493646"/>
    <lineage>
        <taxon>Eukaryota</taxon>
        <taxon>Metazoa</taxon>
        <taxon>Spiralia</taxon>
        <taxon>Lophotrochozoa</taxon>
        <taxon>Mollusca</taxon>
        <taxon>Bivalvia</taxon>
        <taxon>Autobranchia</taxon>
        <taxon>Heteroconchia</taxon>
        <taxon>Palaeoheterodonta</taxon>
        <taxon>Unionida</taxon>
        <taxon>Unionoidea</taxon>
        <taxon>Unionidae</taxon>
        <taxon>Ambleminae</taxon>
        <taxon>Lampsilini</taxon>
        <taxon>Potamilus</taxon>
    </lineage>
</organism>
<dbReference type="EMBL" id="JAEAOA010000628">
    <property type="protein sequence ID" value="KAK3585046.1"/>
    <property type="molecule type" value="Genomic_DNA"/>
</dbReference>
<reference evidence="1" key="1">
    <citation type="journal article" date="2021" name="Genome Biol. Evol.">
        <title>A High-Quality Reference Genome for a Parasitic Bivalve with Doubly Uniparental Inheritance (Bivalvia: Unionida).</title>
        <authorList>
            <person name="Smith C.H."/>
        </authorList>
    </citation>
    <scope>NUCLEOTIDE SEQUENCE</scope>
    <source>
        <strain evidence="1">CHS0354</strain>
    </source>
</reference>
<name>A0AAE0VPC6_9BIVA</name>
<dbReference type="AlphaFoldDB" id="A0AAE0VPC6"/>
<keyword evidence="2" id="KW-1185">Reference proteome</keyword>
<sequence length="53" mass="6196">NGNFQIGDRSYYVQPVETDVTSRNLMEDLDGLGKQYVLKDQTHMQRGYSDQRK</sequence>
<feature type="non-terminal residue" evidence="1">
    <location>
        <position position="53"/>
    </location>
</feature>
<accession>A0AAE0VPC6</accession>
<dbReference type="Proteomes" id="UP001195483">
    <property type="component" value="Unassembled WGS sequence"/>
</dbReference>
<evidence type="ECO:0000313" key="1">
    <source>
        <dbReference type="EMBL" id="KAK3585046.1"/>
    </source>
</evidence>
<protein>
    <submittedName>
        <fullName evidence="1">Uncharacterized protein</fullName>
    </submittedName>
</protein>
<reference evidence="1" key="2">
    <citation type="journal article" date="2021" name="Genome Biol. Evol.">
        <title>Developing a high-quality reference genome for a parasitic bivalve with doubly uniparental inheritance (Bivalvia: Unionida).</title>
        <authorList>
            <person name="Smith C.H."/>
        </authorList>
    </citation>
    <scope>NUCLEOTIDE SEQUENCE</scope>
    <source>
        <strain evidence="1">CHS0354</strain>
        <tissue evidence="1">Mantle</tissue>
    </source>
</reference>
<proteinExistence type="predicted"/>
<reference evidence="1" key="3">
    <citation type="submission" date="2023-05" db="EMBL/GenBank/DDBJ databases">
        <authorList>
            <person name="Smith C.H."/>
        </authorList>
    </citation>
    <scope>NUCLEOTIDE SEQUENCE</scope>
    <source>
        <strain evidence="1">CHS0354</strain>
        <tissue evidence="1">Mantle</tissue>
    </source>
</reference>
<feature type="non-terminal residue" evidence="1">
    <location>
        <position position="1"/>
    </location>
</feature>
<evidence type="ECO:0000313" key="2">
    <source>
        <dbReference type="Proteomes" id="UP001195483"/>
    </source>
</evidence>